<dbReference type="InterPro" id="IPR027417">
    <property type="entry name" value="P-loop_NTPase"/>
</dbReference>
<dbReference type="Proteomes" id="UP000243975">
    <property type="component" value="Unassembled WGS sequence"/>
</dbReference>
<feature type="compositionally biased region" description="Pro residues" evidence="4">
    <location>
        <begin position="360"/>
        <end position="369"/>
    </location>
</feature>
<dbReference type="SUPFAM" id="SSF52540">
    <property type="entry name" value="P-loop containing nucleoside triphosphate hydrolases"/>
    <property type="match status" value="1"/>
</dbReference>
<sequence length="412" mass="47536">MATYLLPDHDACYNPKPINGDNQIQTEEQEAYDQKLDAMIATLPKNKGWRSQYIFRYKGFWASREVIRGQLLIGDHFHPQPTDIFLAAFMKCGTTWLKALMFATVNRQRYNFSDHPLLRTGPQSVFPFLDTHIFLDHPITNFDHLPAPRLFATHNAHSSLPTSMTSPASTCKFVYVCRDPKDALISKWHFMRKLRSKELPPISFNEAFELFCNGVSEYGPFWDHVLGYWKASQESPEKILFLKYEDMKREPTVELKKLAAFMGTPFTEEEEKKGVVEEIVKLCSFENLSNLEVNKGGGGGQKFTAKVVVENREFFRKGKVGDWENYLTEEMKNRIDTITINRLKDLTQNTLLYFENIPNNPYPPNPPTPTSRHPNTAMPLPSLSRPTLTYHRHHLDATFFTLHHSSTSTNTH</sequence>
<keyword evidence="2 3" id="KW-0808">Transferase</keyword>
<dbReference type="Pfam" id="PF00685">
    <property type="entry name" value="Sulfotransfer_1"/>
    <property type="match status" value="1"/>
</dbReference>
<dbReference type="OMA" id="DTWIVTF"/>
<name>A0A103YCA8_CYNCS</name>
<dbReference type="Gramene" id="KVI06447">
    <property type="protein sequence ID" value="KVI06447"/>
    <property type="gene ID" value="Ccrd_015205"/>
</dbReference>
<dbReference type="PANTHER" id="PTHR11783">
    <property type="entry name" value="SULFOTRANSFERASE SULT"/>
    <property type="match status" value="1"/>
</dbReference>
<feature type="domain" description="Sulfotransferase" evidence="5">
    <location>
        <begin position="81"/>
        <end position="346"/>
    </location>
</feature>
<comment type="caution">
    <text evidence="6">The sequence shown here is derived from an EMBL/GenBank/DDBJ whole genome shotgun (WGS) entry which is preliminary data.</text>
</comment>
<dbReference type="EC" id="2.8.2.-" evidence="3"/>
<accession>A0A103YCA8</accession>
<keyword evidence="7" id="KW-1185">Reference proteome</keyword>
<protein>
    <recommendedName>
        <fullName evidence="3">Sulfotransferase</fullName>
        <ecNumber evidence="3">2.8.2.-</ecNumber>
    </recommendedName>
</protein>
<evidence type="ECO:0000256" key="2">
    <source>
        <dbReference type="ARBA" id="ARBA00022679"/>
    </source>
</evidence>
<reference evidence="6 7" key="1">
    <citation type="journal article" date="2016" name="Sci. Rep.">
        <title>The genome sequence of the outbreeding globe artichoke constructed de novo incorporating a phase-aware low-pass sequencing strategy of F1 progeny.</title>
        <authorList>
            <person name="Scaglione D."/>
            <person name="Reyes-Chin-Wo S."/>
            <person name="Acquadro A."/>
            <person name="Froenicke L."/>
            <person name="Portis E."/>
            <person name="Beitel C."/>
            <person name="Tirone M."/>
            <person name="Mauro R."/>
            <person name="Lo Monaco A."/>
            <person name="Mauromicale G."/>
            <person name="Faccioli P."/>
            <person name="Cattivelli L."/>
            <person name="Rieseberg L."/>
            <person name="Michelmore R."/>
            <person name="Lanteri S."/>
        </authorList>
    </citation>
    <scope>NUCLEOTIDE SEQUENCE [LARGE SCALE GENOMIC DNA]</scope>
    <source>
        <strain evidence="6">2C</strain>
    </source>
</reference>
<dbReference type="GO" id="GO:0008146">
    <property type="term" value="F:sulfotransferase activity"/>
    <property type="evidence" value="ECO:0007669"/>
    <property type="project" value="InterPro"/>
</dbReference>
<feature type="region of interest" description="Disordered" evidence="4">
    <location>
        <begin position="358"/>
        <end position="377"/>
    </location>
</feature>
<dbReference type="Gene3D" id="3.40.50.300">
    <property type="entry name" value="P-loop containing nucleotide triphosphate hydrolases"/>
    <property type="match status" value="1"/>
</dbReference>
<proteinExistence type="inferred from homology"/>
<dbReference type="EMBL" id="LEKV01001828">
    <property type="protein sequence ID" value="KVI06447.1"/>
    <property type="molecule type" value="Genomic_DNA"/>
</dbReference>
<dbReference type="AlphaFoldDB" id="A0A103YCA8"/>
<organism evidence="6 7">
    <name type="scientific">Cynara cardunculus var. scolymus</name>
    <name type="common">Globe artichoke</name>
    <name type="synonym">Cynara scolymus</name>
    <dbReference type="NCBI Taxonomy" id="59895"/>
    <lineage>
        <taxon>Eukaryota</taxon>
        <taxon>Viridiplantae</taxon>
        <taxon>Streptophyta</taxon>
        <taxon>Embryophyta</taxon>
        <taxon>Tracheophyta</taxon>
        <taxon>Spermatophyta</taxon>
        <taxon>Magnoliopsida</taxon>
        <taxon>eudicotyledons</taxon>
        <taxon>Gunneridae</taxon>
        <taxon>Pentapetalae</taxon>
        <taxon>asterids</taxon>
        <taxon>campanulids</taxon>
        <taxon>Asterales</taxon>
        <taxon>Asteraceae</taxon>
        <taxon>Carduoideae</taxon>
        <taxon>Cardueae</taxon>
        <taxon>Carduinae</taxon>
        <taxon>Cynara</taxon>
    </lineage>
</organism>
<dbReference type="InterPro" id="IPR000863">
    <property type="entry name" value="Sulfotransferase_dom"/>
</dbReference>
<comment type="similarity">
    <text evidence="1 3">Belongs to the sulfotransferase 1 family.</text>
</comment>
<evidence type="ECO:0000259" key="5">
    <source>
        <dbReference type="Pfam" id="PF00685"/>
    </source>
</evidence>
<evidence type="ECO:0000313" key="6">
    <source>
        <dbReference type="EMBL" id="KVI06447.1"/>
    </source>
</evidence>
<gene>
    <name evidence="6" type="ORF">Ccrd_015205</name>
</gene>
<evidence type="ECO:0000256" key="4">
    <source>
        <dbReference type="SAM" id="MobiDB-lite"/>
    </source>
</evidence>
<evidence type="ECO:0000313" key="7">
    <source>
        <dbReference type="Proteomes" id="UP000243975"/>
    </source>
</evidence>
<evidence type="ECO:0000256" key="1">
    <source>
        <dbReference type="ARBA" id="ARBA00005771"/>
    </source>
</evidence>
<evidence type="ECO:0000256" key="3">
    <source>
        <dbReference type="RuleBase" id="RU361155"/>
    </source>
</evidence>